<evidence type="ECO:0000256" key="1">
    <source>
        <dbReference type="SAM" id="SignalP"/>
    </source>
</evidence>
<sequence length="114" mass="12855">MLTTLLSLAYSLLLSVTRLDNITERIGIQPLFQDDSTLIAMGIFSEDEMIQSDEVWSSPRPLRIPTTMGNKAVLTLPDSFAGKMHNAQLEEEEEEDIRYISHALSSMEIPFQLP</sequence>
<dbReference type="AlphaFoldDB" id="A0A8K0UTL1"/>
<dbReference type="EMBL" id="JAEVFJ010000007">
    <property type="protein sequence ID" value="KAH8103587.1"/>
    <property type="molecule type" value="Genomic_DNA"/>
</dbReference>
<comment type="caution">
    <text evidence="2">The sequence shown here is derived from an EMBL/GenBank/DDBJ whole genome shotgun (WGS) entry which is preliminary data.</text>
</comment>
<dbReference type="Proteomes" id="UP000813824">
    <property type="component" value="Unassembled WGS sequence"/>
</dbReference>
<keyword evidence="3" id="KW-1185">Reference proteome</keyword>
<feature type="chain" id="PRO_5035466299" evidence="1">
    <location>
        <begin position="20"/>
        <end position="114"/>
    </location>
</feature>
<accession>A0A8K0UTL1</accession>
<protein>
    <submittedName>
        <fullName evidence="2">Uncharacterized protein</fullName>
    </submittedName>
</protein>
<evidence type="ECO:0000313" key="2">
    <source>
        <dbReference type="EMBL" id="KAH8103587.1"/>
    </source>
</evidence>
<proteinExistence type="predicted"/>
<reference evidence="2" key="1">
    <citation type="journal article" date="2021" name="New Phytol.">
        <title>Evolutionary innovations through gain and loss of genes in the ectomycorrhizal Boletales.</title>
        <authorList>
            <person name="Wu G."/>
            <person name="Miyauchi S."/>
            <person name="Morin E."/>
            <person name="Kuo A."/>
            <person name="Drula E."/>
            <person name="Varga T."/>
            <person name="Kohler A."/>
            <person name="Feng B."/>
            <person name="Cao Y."/>
            <person name="Lipzen A."/>
            <person name="Daum C."/>
            <person name="Hundley H."/>
            <person name="Pangilinan J."/>
            <person name="Johnson J."/>
            <person name="Barry K."/>
            <person name="LaButti K."/>
            <person name="Ng V."/>
            <person name="Ahrendt S."/>
            <person name="Min B."/>
            <person name="Choi I.G."/>
            <person name="Park H."/>
            <person name="Plett J.M."/>
            <person name="Magnuson J."/>
            <person name="Spatafora J.W."/>
            <person name="Nagy L.G."/>
            <person name="Henrissat B."/>
            <person name="Grigoriev I.V."/>
            <person name="Yang Z.L."/>
            <person name="Xu J."/>
            <person name="Martin F.M."/>
        </authorList>
    </citation>
    <scope>NUCLEOTIDE SEQUENCE</scope>
    <source>
        <strain evidence="2">KKN 215</strain>
    </source>
</reference>
<feature type="signal peptide" evidence="1">
    <location>
        <begin position="1"/>
        <end position="19"/>
    </location>
</feature>
<gene>
    <name evidence="2" type="ORF">BXZ70DRAFT_740935</name>
</gene>
<organism evidence="2 3">
    <name type="scientific">Cristinia sonorae</name>
    <dbReference type="NCBI Taxonomy" id="1940300"/>
    <lineage>
        <taxon>Eukaryota</taxon>
        <taxon>Fungi</taxon>
        <taxon>Dikarya</taxon>
        <taxon>Basidiomycota</taxon>
        <taxon>Agaricomycotina</taxon>
        <taxon>Agaricomycetes</taxon>
        <taxon>Agaricomycetidae</taxon>
        <taxon>Agaricales</taxon>
        <taxon>Pleurotineae</taxon>
        <taxon>Stephanosporaceae</taxon>
        <taxon>Cristinia</taxon>
    </lineage>
</organism>
<evidence type="ECO:0000313" key="3">
    <source>
        <dbReference type="Proteomes" id="UP000813824"/>
    </source>
</evidence>
<name>A0A8K0UTL1_9AGAR</name>
<keyword evidence="1" id="KW-0732">Signal</keyword>